<organism evidence="1 2">
    <name type="scientific">Lojkania enalia</name>
    <dbReference type="NCBI Taxonomy" id="147567"/>
    <lineage>
        <taxon>Eukaryota</taxon>
        <taxon>Fungi</taxon>
        <taxon>Dikarya</taxon>
        <taxon>Ascomycota</taxon>
        <taxon>Pezizomycotina</taxon>
        <taxon>Dothideomycetes</taxon>
        <taxon>Pleosporomycetidae</taxon>
        <taxon>Pleosporales</taxon>
        <taxon>Pleosporales incertae sedis</taxon>
        <taxon>Lojkania</taxon>
    </lineage>
</organism>
<accession>A0A9P4TNB5</accession>
<reference evidence="2" key="1">
    <citation type="journal article" date="2020" name="Stud. Mycol.">
        <title>101 Dothideomycetes genomes: A test case for predicting lifestyles and emergence of pathogens.</title>
        <authorList>
            <person name="Haridas S."/>
            <person name="Albert R."/>
            <person name="Binder M."/>
            <person name="Bloem J."/>
            <person name="LaButti K."/>
            <person name="Salamov A."/>
            <person name="Andreopoulos B."/>
            <person name="Baker S."/>
            <person name="Barry K."/>
            <person name="Bills G."/>
            <person name="Bluhm B."/>
            <person name="Cannon C."/>
            <person name="Castanera R."/>
            <person name="Culley D."/>
            <person name="Daum C."/>
            <person name="Ezra D."/>
            <person name="Gonzalez J."/>
            <person name="Henrissat B."/>
            <person name="Kuo A."/>
            <person name="Liang C."/>
            <person name="Lipzen A."/>
            <person name="Lutzoni F."/>
            <person name="Magnuson J."/>
            <person name="Mondo S."/>
            <person name="Nolan M."/>
            <person name="Ohm R."/>
            <person name="Pangilinan J."/>
            <person name="Park H.-J."/>
            <person name="Ramirez L."/>
            <person name="Alfaro M."/>
            <person name="Sun H."/>
            <person name="Tritt A."/>
            <person name="Yoshinaga Y."/>
            <person name="Zwiers L.-H."/>
            <person name="Turgeon B."/>
            <person name="Goodwin S."/>
            <person name="Spatafora J."/>
            <person name="Crous P."/>
            <person name="Grigoriev I."/>
        </authorList>
    </citation>
    <scope>NUCLEOTIDE SEQUENCE [LARGE SCALE GENOMIC DNA]</scope>
    <source>
        <strain evidence="2">CBS 304.66</strain>
    </source>
</reference>
<keyword evidence="2" id="KW-1185">Reference proteome</keyword>
<evidence type="ECO:0000313" key="2">
    <source>
        <dbReference type="Proteomes" id="UP000800093"/>
    </source>
</evidence>
<dbReference type="Proteomes" id="UP000800093">
    <property type="component" value="Unassembled WGS sequence"/>
</dbReference>
<dbReference type="OrthoDB" id="167398at2759"/>
<name>A0A9P4TNB5_9PLEO</name>
<protein>
    <submittedName>
        <fullName evidence="1">Uncharacterized protein</fullName>
    </submittedName>
</protein>
<comment type="caution">
    <text evidence="1">The sequence shown here is derived from an EMBL/GenBank/DDBJ whole genome shotgun (WGS) entry which is preliminary data.</text>
</comment>
<sequence>MSRIHCLTDDEIKRFIYDLDRGSNSNIEYTELEFKLDYVQKEIAPKALSHHVHYEEDGDEARHQFLRNIIGTRENSIPRAEFEKFLREWEIPSQEKDCKEAKMWMTT</sequence>
<dbReference type="AlphaFoldDB" id="A0A9P4TNB5"/>
<evidence type="ECO:0000313" key="1">
    <source>
        <dbReference type="EMBL" id="KAF2269346.1"/>
    </source>
</evidence>
<dbReference type="EMBL" id="ML986582">
    <property type="protein sequence ID" value="KAF2269346.1"/>
    <property type="molecule type" value="Genomic_DNA"/>
</dbReference>
<proteinExistence type="predicted"/>
<gene>
    <name evidence="1" type="ORF">CC78DRAFT_574910</name>
</gene>